<gene>
    <name evidence="2" type="ORF">ACFOW6_16660</name>
</gene>
<evidence type="ECO:0000313" key="3">
    <source>
        <dbReference type="Proteomes" id="UP001595799"/>
    </source>
</evidence>
<dbReference type="Pfam" id="PF15919">
    <property type="entry name" value="HicB_lk_antitox"/>
    <property type="match status" value="1"/>
</dbReference>
<dbReference type="InterPro" id="IPR031807">
    <property type="entry name" value="HicB-like"/>
</dbReference>
<dbReference type="InterPro" id="IPR013321">
    <property type="entry name" value="Arc_rbn_hlx_hlx"/>
</dbReference>
<dbReference type="PANTHER" id="PTHR34504:SF2">
    <property type="entry name" value="UPF0150 PROTEIN SSL0259"/>
    <property type="match status" value="1"/>
</dbReference>
<dbReference type="InterPro" id="IPR010985">
    <property type="entry name" value="Ribbon_hlx_hlx"/>
</dbReference>
<dbReference type="SUPFAM" id="SSF47598">
    <property type="entry name" value="Ribbon-helix-helix"/>
    <property type="match status" value="1"/>
</dbReference>
<dbReference type="Gene3D" id="3.30.160.250">
    <property type="match status" value="1"/>
</dbReference>
<dbReference type="InterPro" id="IPR051404">
    <property type="entry name" value="TA_system_antitoxin"/>
</dbReference>
<dbReference type="RefSeq" id="WP_382423556.1">
    <property type="nucleotide sequence ID" value="NZ_JBHSCW010000011.1"/>
</dbReference>
<dbReference type="CDD" id="cd22231">
    <property type="entry name" value="RHH_NikR_HicB-like"/>
    <property type="match status" value="1"/>
</dbReference>
<proteinExistence type="predicted"/>
<comment type="caution">
    <text evidence="2">The sequence shown here is derived from an EMBL/GenBank/DDBJ whole genome shotgun (WGS) entry which is preliminary data.</text>
</comment>
<dbReference type="SUPFAM" id="SSF143100">
    <property type="entry name" value="TTHA1013/TTHA0281-like"/>
    <property type="match status" value="1"/>
</dbReference>
<protein>
    <submittedName>
        <fullName evidence="2">Type II toxin-antitoxin system HicB family antitoxin</fullName>
    </submittedName>
</protein>
<evidence type="ECO:0000259" key="1">
    <source>
        <dbReference type="Pfam" id="PF15919"/>
    </source>
</evidence>
<name>A0ABV8UPG9_9PROT</name>
<dbReference type="Proteomes" id="UP001595799">
    <property type="component" value="Unassembled WGS sequence"/>
</dbReference>
<evidence type="ECO:0000313" key="2">
    <source>
        <dbReference type="EMBL" id="MFC4353181.1"/>
    </source>
</evidence>
<dbReference type="Gene3D" id="1.10.1220.10">
    <property type="entry name" value="Met repressor-like"/>
    <property type="match status" value="1"/>
</dbReference>
<dbReference type="EMBL" id="JBHSCW010000011">
    <property type="protein sequence ID" value="MFC4353181.1"/>
    <property type="molecule type" value="Genomic_DNA"/>
</dbReference>
<dbReference type="PANTHER" id="PTHR34504">
    <property type="entry name" value="ANTITOXIN HICB"/>
    <property type="match status" value="1"/>
</dbReference>
<feature type="domain" description="HicB-like antitoxin of toxin-antitoxin system" evidence="1">
    <location>
        <begin position="4"/>
        <end position="124"/>
    </location>
</feature>
<reference evidence="3" key="1">
    <citation type="journal article" date="2019" name="Int. J. Syst. Evol. Microbiol.">
        <title>The Global Catalogue of Microorganisms (GCM) 10K type strain sequencing project: providing services to taxonomists for standard genome sequencing and annotation.</title>
        <authorList>
            <consortium name="The Broad Institute Genomics Platform"/>
            <consortium name="The Broad Institute Genome Sequencing Center for Infectious Disease"/>
            <person name="Wu L."/>
            <person name="Ma J."/>
        </authorList>
    </citation>
    <scope>NUCLEOTIDE SEQUENCE [LARGE SCALE GENOMIC DNA]</scope>
    <source>
        <strain evidence="3">CECT 8472</strain>
    </source>
</reference>
<dbReference type="InterPro" id="IPR035069">
    <property type="entry name" value="TTHA1013/TTHA0281-like"/>
</dbReference>
<accession>A0ABV8UPG9</accession>
<keyword evidence="3" id="KW-1185">Reference proteome</keyword>
<sequence>MRQYIALIHKETDCDYGASFPDLPGCVTAGSTLDEARVMAEEALALHLEGMKKDGEPVPEASSLEDIMDNLENRDGVAILVAAPDDVAPIVRVNITLPEDILSRIDRYAEAHGYTRSGFMLQAAKRFMAGNNGQRAA</sequence>
<organism evidence="2 3">
    <name type="scientific">Fodinicurvata halophila</name>
    <dbReference type="NCBI Taxonomy" id="1419723"/>
    <lineage>
        <taxon>Bacteria</taxon>
        <taxon>Pseudomonadati</taxon>
        <taxon>Pseudomonadota</taxon>
        <taxon>Alphaproteobacteria</taxon>
        <taxon>Rhodospirillales</taxon>
        <taxon>Rhodovibrionaceae</taxon>
        <taxon>Fodinicurvata</taxon>
    </lineage>
</organism>